<evidence type="ECO:0000313" key="2">
    <source>
        <dbReference type="Proteomes" id="UP000238479"/>
    </source>
</evidence>
<dbReference type="AlphaFoldDB" id="A0A2P6QYV9"/>
<proteinExistence type="predicted"/>
<dbReference type="Proteomes" id="UP000238479">
    <property type="component" value="Chromosome 4"/>
</dbReference>
<dbReference type="EMBL" id="PDCK01000042">
    <property type="protein sequence ID" value="PRQ39375.1"/>
    <property type="molecule type" value="Genomic_DNA"/>
</dbReference>
<reference evidence="1 2" key="1">
    <citation type="journal article" date="2018" name="Nat. Genet.">
        <title>The Rosa genome provides new insights in the design of modern roses.</title>
        <authorList>
            <person name="Bendahmane M."/>
        </authorList>
    </citation>
    <scope>NUCLEOTIDE SEQUENCE [LARGE SCALE GENOMIC DNA]</scope>
    <source>
        <strain evidence="2">cv. Old Blush</strain>
    </source>
</reference>
<protein>
    <submittedName>
        <fullName evidence="1">Uncharacterized protein</fullName>
    </submittedName>
</protein>
<name>A0A2P6QYV9_ROSCH</name>
<comment type="caution">
    <text evidence="1">The sequence shown here is derived from an EMBL/GenBank/DDBJ whole genome shotgun (WGS) entry which is preliminary data.</text>
</comment>
<gene>
    <name evidence="1" type="ORF">RchiOBHm_Chr4g0424481</name>
</gene>
<accession>A0A2P6QYV9</accession>
<sequence>MSYYFSLGFYLRGFHLGKREEVTDWKNGTSPSFPFSFSFSFAAGFLPPKSTPSGHLCAHPSPWHDPPSLLYLDILFWAVEEELKVFGDVNSSVNSSI</sequence>
<dbReference type="Gramene" id="PRQ39375">
    <property type="protein sequence ID" value="PRQ39375"/>
    <property type="gene ID" value="RchiOBHm_Chr4g0424481"/>
</dbReference>
<organism evidence="1 2">
    <name type="scientific">Rosa chinensis</name>
    <name type="common">China rose</name>
    <dbReference type="NCBI Taxonomy" id="74649"/>
    <lineage>
        <taxon>Eukaryota</taxon>
        <taxon>Viridiplantae</taxon>
        <taxon>Streptophyta</taxon>
        <taxon>Embryophyta</taxon>
        <taxon>Tracheophyta</taxon>
        <taxon>Spermatophyta</taxon>
        <taxon>Magnoliopsida</taxon>
        <taxon>eudicotyledons</taxon>
        <taxon>Gunneridae</taxon>
        <taxon>Pentapetalae</taxon>
        <taxon>rosids</taxon>
        <taxon>fabids</taxon>
        <taxon>Rosales</taxon>
        <taxon>Rosaceae</taxon>
        <taxon>Rosoideae</taxon>
        <taxon>Rosoideae incertae sedis</taxon>
        <taxon>Rosa</taxon>
    </lineage>
</organism>
<keyword evidence="2" id="KW-1185">Reference proteome</keyword>
<evidence type="ECO:0000313" key="1">
    <source>
        <dbReference type="EMBL" id="PRQ39375.1"/>
    </source>
</evidence>